<sequence length="244" mass="27474">RLVTDDDIGLKVLREAPAEADEIIDIIAVHGLGAHPDDSWCRNVGTRESPRWINWLEEESMLPAVAPNARVMRYGYESQWFGKEPMQQSASTVADRLLKALKRKRKDISFRPLLFVAHCFGGLVMLEAARREYHDDQVQPTALEVLQPGNAYLQEVVDGFLKKMRGQTTKTQIACFYELKASDVGKIVGGQSRTVRVDECCVTESCMNYETDHVHRGLWSVKALAVSTCRTRRVSIRSHGPTST</sequence>
<protein>
    <recommendedName>
        <fullName evidence="3">DUF676 domain-containing protein</fullName>
    </recommendedName>
</protein>
<keyword evidence="2" id="KW-1185">Reference proteome</keyword>
<proteinExistence type="predicted"/>
<dbReference type="PANTHER" id="PTHR48182:SF3">
    <property type="entry name" value="DUF676 DOMAIN-CONTAINING PROTEIN"/>
    <property type="match status" value="1"/>
</dbReference>
<dbReference type="PANTHER" id="PTHR48182">
    <property type="entry name" value="PROTEIN SERAC1"/>
    <property type="match status" value="1"/>
</dbReference>
<evidence type="ECO:0000313" key="1">
    <source>
        <dbReference type="EMBL" id="PSN58582.1"/>
    </source>
</evidence>
<reference evidence="1 2" key="1">
    <citation type="journal article" date="2018" name="Front. Microbiol.">
        <title>Genome-Wide Analysis of Corynespora cassiicola Leaf Fall Disease Putative Effectors.</title>
        <authorList>
            <person name="Lopez D."/>
            <person name="Ribeiro S."/>
            <person name="Label P."/>
            <person name="Fumanal B."/>
            <person name="Venisse J.S."/>
            <person name="Kohler A."/>
            <person name="de Oliveira R.R."/>
            <person name="Labutti K."/>
            <person name="Lipzen A."/>
            <person name="Lail K."/>
            <person name="Bauer D."/>
            <person name="Ohm R.A."/>
            <person name="Barry K.W."/>
            <person name="Spatafora J."/>
            <person name="Grigoriev I.V."/>
            <person name="Martin F.M."/>
            <person name="Pujade-Renaud V."/>
        </authorList>
    </citation>
    <scope>NUCLEOTIDE SEQUENCE [LARGE SCALE GENOMIC DNA]</scope>
    <source>
        <strain evidence="1 2">Philippines</strain>
    </source>
</reference>
<dbReference type="InterPro" id="IPR029058">
    <property type="entry name" value="AB_hydrolase_fold"/>
</dbReference>
<feature type="non-terminal residue" evidence="1">
    <location>
        <position position="1"/>
    </location>
</feature>
<evidence type="ECO:0000313" key="2">
    <source>
        <dbReference type="Proteomes" id="UP000240883"/>
    </source>
</evidence>
<organism evidence="1 2">
    <name type="scientific">Corynespora cassiicola Philippines</name>
    <dbReference type="NCBI Taxonomy" id="1448308"/>
    <lineage>
        <taxon>Eukaryota</taxon>
        <taxon>Fungi</taxon>
        <taxon>Dikarya</taxon>
        <taxon>Ascomycota</taxon>
        <taxon>Pezizomycotina</taxon>
        <taxon>Dothideomycetes</taxon>
        <taxon>Pleosporomycetidae</taxon>
        <taxon>Pleosporales</taxon>
        <taxon>Corynesporascaceae</taxon>
        <taxon>Corynespora</taxon>
    </lineage>
</organism>
<dbReference type="SUPFAM" id="SSF53474">
    <property type="entry name" value="alpha/beta-Hydrolases"/>
    <property type="match status" value="1"/>
</dbReference>
<dbReference type="InterPro" id="IPR052374">
    <property type="entry name" value="SERAC1"/>
</dbReference>
<dbReference type="STRING" id="1448308.A0A2T2MZE7"/>
<evidence type="ECO:0008006" key="3">
    <source>
        <dbReference type="Google" id="ProtNLM"/>
    </source>
</evidence>
<dbReference type="Proteomes" id="UP000240883">
    <property type="component" value="Unassembled WGS sequence"/>
</dbReference>
<name>A0A2T2MZE7_CORCC</name>
<dbReference type="Gene3D" id="3.40.50.1820">
    <property type="entry name" value="alpha/beta hydrolase"/>
    <property type="match status" value="1"/>
</dbReference>
<gene>
    <name evidence="1" type="ORF">BS50DRAFT_510182</name>
</gene>
<dbReference type="AlphaFoldDB" id="A0A2T2MZE7"/>
<dbReference type="OrthoDB" id="1658288at2759"/>
<dbReference type="EMBL" id="KZ678276">
    <property type="protein sequence ID" value="PSN58582.1"/>
    <property type="molecule type" value="Genomic_DNA"/>
</dbReference>
<accession>A0A2T2MZE7</accession>